<keyword evidence="1 4" id="KW-0597">Phosphoprotein</keyword>
<evidence type="ECO:0000313" key="7">
    <source>
        <dbReference type="Proteomes" id="UP001349262"/>
    </source>
</evidence>
<dbReference type="SUPFAM" id="SSF52172">
    <property type="entry name" value="CheY-like"/>
    <property type="match status" value="1"/>
</dbReference>
<dbReference type="PANTHER" id="PTHR44591">
    <property type="entry name" value="STRESS RESPONSE REGULATOR PROTEIN 1"/>
    <property type="match status" value="1"/>
</dbReference>
<evidence type="ECO:0000256" key="1">
    <source>
        <dbReference type="ARBA" id="ARBA00022553"/>
    </source>
</evidence>
<keyword evidence="3" id="KW-0804">Transcription</keyword>
<dbReference type="SMART" id="SM00448">
    <property type="entry name" value="REC"/>
    <property type="match status" value="1"/>
</dbReference>
<dbReference type="EMBL" id="MLBY01000003">
    <property type="protein sequence ID" value="MEE7456058.1"/>
    <property type="molecule type" value="Genomic_DNA"/>
</dbReference>
<dbReference type="PANTHER" id="PTHR44591:SF3">
    <property type="entry name" value="RESPONSE REGULATORY DOMAIN-CONTAINING PROTEIN"/>
    <property type="match status" value="1"/>
</dbReference>
<dbReference type="Gene3D" id="3.40.50.2300">
    <property type="match status" value="1"/>
</dbReference>
<dbReference type="PROSITE" id="PS50110">
    <property type="entry name" value="RESPONSE_REGULATORY"/>
    <property type="match status" value="1"/>
</dbReference>
<keyword evidence="7" id="KW-1185">Reference proteome</keyword>
<evidence type="ECO:0000256" key="3">
    <source>
        <dbReference type="ARBA" id="ARBA00023163"/>
    </source>
</evidence>
<comment type="caution">
    <text evidence="6">The sequence shown here is derived from an EMBL/GenBank/DDBJ whole genome shotgun (WGS) entry which is preliminary data.</text>
</comment>
<dbReference type="InterPro" id="IPR050595">
    <property type="entry name" value="Bact_response_regulator"/>
</dbReference>
<evidence type="ECO:0000313" key="6">
    <source>
        <dbReference type="EMBL" id="MEE7456058.1"/>
    </source>
</evidence>
<feature type="modified residue" description="4-aspartylphosphate" evidence="4">
    <location>
        <position position="57"/>
    </location>
</feature>
<sequence>MQNHPLRVLIVEDEAVLAMDLEFLLEEAGHEVVGWATCLKEADQLIESGAADLAFVDIHLTDGITGVTVADHIRRANYDAAVVFMTANPKLIPADFVGAVGVISKPYTANGLHAALRFLQEGISAPPPKVRLPTGLTLSPTYQTRWMP</sequence>
<accession>A0ABU7T678</accession>
<organism evidence="6 7">
    <name type="scientific">Methylobacterium radiotolerans</name>
    <dbReference type="NCBI Taxonomy" id="31998"/>
    <lineage>
        <taxon>Bacteria</taxon>
        <taxon>Pseudomonadati</taxon>
        <taxon>Pseudomonadota</taxon>
        <taxon>Alphaproteobacteria</taxon>
        <taxon>Hyphomicrobiales</taxon>
        <taxon>Methylobacteriaceae</taxon>
        <taxon>Methylobacterium</taxon>
    </lineage>
</organism>
<protein>
    <submittedName>
        <fullName evidence="6">Response regulator</fullName>
    </submittedName>
</protein>
<dbReference type="InterPro" id="IPR011006">
    <property type="entry name" value="CheY-like_superfamily"/>
</dbReference>
<evidence type="ECO:0000259" key="5">
    <source>
        <dbReference type="PROSITE" id="PS50110"/>
    </source>
</evidence>
<gene>
    <name evidence="6" type="ORF">MRSR164_04330</name>
</gene>
<feature type="domain" description="Response regulatory" evidence="5">
    <location>
        <begin position="7"/>
        <end position="120"/>
    </location>
</feature>
<dbReference type="Proteomes" id="UP001349262">
    <property type="component" value="Unassembled WGS sequence"/>
</dbReference>
<evidence type="ECO:0000256" key="2">
    <source>
        <dbReference type="ARBA" id="ARBA00023015"/>
    </source>
</evidence>
<keyword evidence="2" id="KW-0805">Transcription regulation</keyword>
<name>A0ABU7T678_9HYPH</name>
<dbReference type="Pfam" id="PF00072">
    <property type="entry name" value="Response_reg"/>
    <property type="match status" value="1"/>
</dbReference>
<proteinExistence type="predicted"/>
<reference evidence="6 7" key="1">
    <citation type="journal article" date="2012" name="Genet. Mol. Biol.">
        <title>Analysis of 16S rRNA and mxaF genes revealing insights into Methylobacterium niche-specific plant association.</title>
        <authorList>
            <person name="Dourado M.N."/>
            <person name="Andreote F.D."/>
            <person name="Dini-Andreote F."/>
            <person name="Conti R."/>
            <person name="Araujo J.M."/>
            <person name="Araujo W.L."/>
        </authorList>
    </citation>
    <scope>NUCLEOTIDE SEQUENCE [LARGE SCALE GENOMIC DNA]</scope>
    <source>
        <strain evidence="6 7">SR1.6/4</strain>
    </source>
</reference>
<evidence type="ECO:0000256" key="4">
    <source>
        <dbReference type="PROSITE-ProRule" id="PRU00169"/>
    </source>
</evidence>
<dbReference type="InterPro" id="IPR001789">
    <property type="entry name" value="Sig_transdc_resp-reg_receiver"/>
</dbReference>